<dbReference type="InterPro" id="IPR023696">
    <property type="entry name" value="Ureohydrolase_dom_sf"/>
</dbReference>
<name>M5F4T8_9HYPH</name>
<accession>M5F4T8</accession>
<proteinExistence type="inferred from homology"/>
<gene>
    <name evidence="2" type="ORF">MESS2_410029</name>
</gene>
<dbReference type="STRING" id="1297569.MESS2_410029"/>
<dbReference type="eggNOG" id="COG0010">
    <property type="taxonomic scope" value="Bacteria"/>
</dbReference>
<dbReference type="EMBL" id="CAUM01000108">
    <property type="protein sequence ID" value="CCV06866.1"/>
    <property type="molecule type" value="Genomic_DNA"/>
</dbReference>
<evidence type="ECO:0008006" key="4">
    <source>
        <dbReference type="Google" id="ProtNLM"/>
    </source>
</evidence>
<protein>
    <recommendedName>
        <fullName evidence="4">Agmatinase</fullName>
    </recommendedName>
</protein>
<dbReference type="Gene3D" id="3.40.800.10">
    <property type="entry name" value="Ureohydrolase domain"/>
    <property type="match status" value="1"/>
</dbReference>
<dbReference type="Pfam" id="PF00491">
    <property type="entry name" value="Arginase"/>
    <property type="match status" value="1"/>
</dbReference>
<evidence type="ECO:0000256" key="1">
    <source>
        <dbReference type="PROSITE-ProRule" id="PRU00742"/>
    </source>
</evidence>
<dbReference type="PROSITE" id="PS51409">
    <property type="entry name" value="ARGINASE_2"/>
    <property type="match status" value="1"/>
</dbReference>
<evidence type="ECO:0000313" key="3">
    <source>
        <dbReference type="Proteomes" id="UP000012062"/>
    </source>
</evidence>
<dbReference type="GO" id="GO:0046872">
    <property type="term" value="F:metal ion binding"/>
    <property type="evidence" value="ECO:0007669"/>
    <property type="project" value="InterPro"/>
</dbReference>
<comment type="similarity">
    <text evidence="1">Belongs to the arginase family.</text>
</comment>
<reference evidence="2 3" key="1">
    <citation type="submission" date="2013-02" db="EMBL/GenBank/DDBJ databases">
        <authorList>
            <person name="Genoscope - CEA"/>
        </authorList>
    </citation>
    <scope>NUCLEOTIDE SEQUENCE [LARGE SCALE GENOMIC DNA]</scope>
    <source>
        <strain evidence="2 3">STM 2683</strain>
    </source>
</reference>
<evidence type="ECO:0000313" key="2">
    <source>
        <dbReference type="EMBL" id="CCV06866.1"/>
    </source>
</evidence>
<comment type="caution">
    <text evidence="2">The sequence shown here is derived from an EMBL/GenBank/DDBJ whole genome shotgun (WGS) entry which is preliminary data.</text>
</comment>
<dbReference type="GO" id="GO:0016813">
    <property type="term" value="F:hydrolase activity, acting on carbon-nitrogen (but not peptide) bonds, in linear amidines"/>
    <property type="evidence" value="ECO:0007669"/>
    <property type="project" value="UniProtKB-ARBA"/>
</dbReference>
<dbReference type="Proteomes" id="UP000012062">
    <property type="component" value="Unassembled WGS sequence"/>
</dbReference>
<dbReference type="SUPFAM" id="SSF52768">
    <property type="entry name" value="Arginase/deacetylase"/>
    <property type="match status" value="1"/>
</dbReference>
<keyword evidence="3" id="KW-1185">Reference proteome</keyword>
<sequence>MMPAVAGRTPGGLTYQQAIGLIEGVSQRGRLAGFDLIEFQTPADIDGITAITAARLLVNVIGRIARQV</sequence>
<dbReference type="InterPro" id="IPR006035">
    <property type="entry name" value="Ureohydrolase"/>
</dbReference>
<organism evidence="2 3">
    <name type="scientific">Mesorhizobium metallidurans STM 2683</name>
    <dbReference type="NCBI Taxonomy" id="1297569"/>
    <lineage>
        <taxon>Bacteria</taxon>
        <taxon>Pseudomonadati</taxon>
        <taxon>Pseudomonadota</taxon>
        <taxon>Alphaproteobacteria</taxon>
        <taxon>Hyphomicrobiales</taxon>
        <taxon>Phyllobacteriaceae</taxon>
        <taxon>Mesorhizobium</taxon>
    </lineage>
</organism>
<dbReference type="AlphaFoldDB" id="M5F4T8"/>